<evidence type="ECO:0000256" key="1">
    <source>
        <dbReference type="ARBA" id="ARBA00004571"/>
    </source>
</evidence>
<comment type="similarity">
    <text evidence="8 9">Belongs to the TonB-dependent receptor family.</text>
</comment>
<dbReference type="InterPro" id="IPR023997">
    <property type="entry name" value="TonB-dep_OMP_SusC/RagA_CS"/>
</dbReference>
<dbReference type="OrthoDB" id="9768177at2"/>
<dbReference type="RefSeq" id="WP_121126876.1">
    <property type="nucleotide sequence ID" value="NZ_RBWS01000025.1"/>
</dbReference>
<evidence type="ECO:0000259" key="12">
    <source>
        <dbReference type="Pfam" id="PF00593"/>
    </source>
</evidence>
<feature type="signal peptide" evidence="11">
    <location>
        <begin position="1"/>
        <end position="25"/>
    </location>
</feature>
<dbReference type="SUPFAM" id="SSF56935">
    <property type="entry name" value="Porins"/>
    <property type="match status" value="1"/>
</dbReference>
<dbReference type="Gene3D" id="2.40.170.20">
    <property type="entry name" value="TonB-dependent receptor, beta-barrel domain"/>
    <property type="match status" value="1"/>
</dbReference>
<proteinExistence type="inferred from homology"/>
<dbReference type="Proteomes" id="UP000282423">
    <property type="component" value="Unassembled WGS sequence"/>
</dbReference>
<evidence type="ECO:0000313" key="15">
    <source>
        <dbReference type="Proteomes" id="UP000282423"/>
    </source>
</evidence>
<dbReference type="AlphaFoldDB" id="A0A420VR61"/>
<evidence type="ECO:0000259" key="13">
    <source>
        <dbReference type="Pfam" id="PF07715"/>
    </source>
</evidence>
<organism evidence="14 15">
    <name type="scientific">Sphingobacterium puteale</name>
    <dbReference type="NCBI Taxonomy" id="2420510"/>
    <lineage>
        <taxon>Bacteria</taxon>
        <taxon>Pseudomonadati</taxon>
        <taxon>Bacteroidota</taxon>
        <taxon>Sphingobacteriia</taxon>
        <taxon>Sphingobacteriales</taxon>
        <taxon>Sphingobacteriaceae</taxon>
        <taxon>Sphingobacterium</taxon>
    </lineage>
</organism>
<dbReference type="InterPro" id="IPR039426">
    <property type="entry name" value="TonB-dep_rcpt-like"/>
</dbReference>
<name>A0A420VR61_9SPHI</name>
<dbReference type="InterPro" id="IPR037066">
    <property type="entry name" value="Plug_dom_sf"/>
</dbReference>
<evidence type="ECO:0000256" key="7">
    <source>
        <dbReference type="ARBA" id="ARBA00023237"/>
    </source>
</evidence>
<keyword evidence="2 8" id="KW-0813">Transport</keyword>
<dbReference type="EMBL" id="RBWS01000025">
    <property type="protein sequence ID" value="RKO68836.1"/>
    <property type="molecule type" value="Genomic_DNA"/>
</dbReference>
<feature type="domain" description="TonB-dependent receptor plug" evidence="13">
    <location>
        <begin position="235"/>
        <end position="333"/>
    </location>
</feature>
<evidence type="ECO:0000256" key="10">
    <source>
        <dbReference type="SAM" id="MobiDB-lite"/>
    </source>
</evidence>
<evidence type="ECO:0000256" key="4">
    <source>
        <dbReference type="ARBA" id="ARBA00022692"/>
    </source>
</evidence>
<keyword evidence="6 8" id="KW-0472">Membrane</keyword>
<comment type="subcellular location">
    <subcellularLocation>
        <location evidence="1 8">Cell outer membrane</location>
        <topology evidence="1 8">Multi-pass membrane protein</topology>
    </subcellularLocation>
</comment>
<evidence type="ECO:0000256" key="2">
    <source>
        <dbReference type="ARBA" id="ARBA00022448"/>
    </source>
</evidence>
<sequence>MKKSQTLSKLFFLLAGLNLSYPLSAAEIVQFVHMDATKQPVSFQDLLANLEKKFNVRFNFSEGMIGSFMVDSAGIDGLKKTQIKNFLEKISDGKVKIEQVDEMLYVILPKKTVKKEDKTPSVPISSPPRKNNNPGQQQQERTVTGRIIDQNTGLALEGVTIRIQGKNISSNSSPSGQFSLSKVGDNDVLVFSILGYNDLQVPVQGESEFSVELNPKNIGLDEVVVTALGVKREKKALGYSIQEVQGSSLNTAKEANLMSNMTGKVAGLSIQNPPGLFEDPKISLRGSSNVLVVVDNVPVETNFWNISSDDIAEVSVLKGPAAAALYGSRGKNGAILITTKRGGGKDGKVEISINSSVMFQPSFVYLPKTQSKYGTGQWGQFEWVDGAGGGVYDNDYVWGPKLDQRDPNTKSGFVELPQWDSPIDPATGKRIPTPFISRGKDNIRNFFNTGNIISNNIAIGASTEKTNYRFSFTQLDQKGIDPGARIDASTVAFSGGHKFTDKFSIETSINYNKQYSDNYPRTSYFADNNMYNIGVWMGADVDVRGLKDYWEPGQEGIKQRNYNYQYYNNPYYIANEFRQEYSKDVVYGFANFAYQFTPELKLSYRANLNWHTRYTAQKRPKGFVGYNPDYMDGGFYPDYNYDFELNNEVLLNYDKRLSSLWSISALAGANNRNNNWRNMSLSASALSIPGVYNIGNSKVPITGTNNTYKKLVNSFYGSATIGYHDALYLTLTGRNDWSSGMPVKKNSYFYPSVSFSGVVSELVEMPSFISFAKARAAWIRVGGDMSPYSSRPTYSYGTRWGGTPTLSLGGTLYPQDIEPDFKNTIEFGADIRLLKNRIGFDISYFEDTYTNQITQASISSSSGYTSRLINSDKKTRTKGWEVTMNSTPVKSENFSWDLALNWSRTRDWLIQAESGKNGRDGYVKEGEKYGYLYYRNEFETTPDGQFVYRNGLPVKSNGVTNLGFGPSNWVGGLTSSFKYKDWFLSFSVDGRWGGLLYSRLNQKLWEAGKHINSANEQYRDADNRDEKTYIAEGQKIVSGNLTFDEEGFIKEDTRVFEKNDVPVYYRSWANAYYNQSIYTTSMFDATYLKLREVILSYTIPTEWTKKLGLKGASVAFIGRNLFLWTKEESYMDPDVQGGSGETRLYVPTPRNLGFNVKLNF</sequence>
<keyword evidence="7 8" id="KW-0998">Cell outer membrane</keyword>
<dbReference type="InterPro" id="IPR036942">
    <property type="entry name" value="Beta-barrel_TonB_sf"/>
</dbReference>
<dbReference type="Pfam" id="PF13715">
    <property type="entry name" value="CarbopepD_reg_2"/>
    <property type="match status" value="1"/>
</dbReference>
<gene>
    <name evidence="14" type="ORF">D7322_24825</name>
</gene>
<dbReference type="InterPro" id="IPR008969">
    <property type="entry name" value="CarboxyPept-like_regulatory"/>
</dbReference>
<evidence type="ECO:0000256" key="3">
    <source>
        <dbReference type="ARBA" id="ARBA00022452"/>
    </source>
</evidence>
<dbReference type="NCBIfam" id="TIGR04056">
    <property type="entry name" value="OMP_RagA_SusC"/>
    <property type="match status" value="1"/>
</dbReference>
<dbReference type="NCBIfam" id="TIGR04057">
    <property type="entry name" value="SusC_RagA_signa"/>
    <property type="match status" value="1"/>
</dbReference>
<feature type="region of interest" description="Disordered" evidence="10">
    <location>
        <begin position="117"/>
        <end position="144"/>
    </location>
</feature>
<feature type="compositionally biased region" description="Polar residues" evidence="10">
    <location>
        <begin position="122"/>
        <end position="142"/>
    </location>
</feature>
<dbReference type="Pfam" id="PF00593">
    <property type="entry name" value="TonB_dep_Rec_b-barrel"/>
    <property type="match status" value="1"/>
</dbReference>
<dbReference type="InterPro" id="IPR012910">
    <property type="entry name" value="Plug_dom"/>
</dbReference>
<dbReference type="PROSITE" id="PS52016">
    <property type="entry name" value="TONB_DEPENDENT_REC_3"/>
    <property type="match status" value="1"/>
</dbReference>
<dbReference type="InterPro" id="IPR023996">
    <property type="entry name" value="TonB-dep_OMP_SusC/RagA"/>
</dbReference>
<evidence type="ECO:0000256" key="5">
    <source>
        <dbReference type="ARBA" id="ARBA00023077"/>
    </source>
</evidence>
<evidence type="ECO:0000256" key="8">
    <source>
        <dbReference type="PROSITE-ProRule" id="PRU01360"/>
    </source>
</evidence>
<evidence type="ECO:0000256" key="9">
    <source>
        <dbReference type="RuleBase" id="RU003357"/>
    </source>
</evidence>
<comment type="caution">
    <text evidence="14">The sequence shown here is derived from an EMBL/GenBank/DDBJ whole genome shotgun (WGS) entry which is preliminary data.</text>
</comment>
<feature type="chain" id="PRO_5019303972" evidence="11">
    <location>
        <begin position="26"/>
        <end position="1160"/>
    </location>
</feature>
<evidence type="ECO:0000313" key="14">
    <source>
        <dbReference type="EMBL" id="RKO68836.1"/>
    </source>
</evidence>
<accession>A0A420VR61</accession>
<evidence type="ECO:0000256" key="6">
    <source>
        <dbReference type="ARBA" id="ARBA00023136"/>
    </source>
</evidence>
<keyword evidence="4 8" id="KW-0812">Transmembrane</keyword>
<keyword evidence="5 9" id="KW-0798">TonB box</keyword>
<dbReference type="Gene3D" id="2.170.130.10">
    <property type="entry name" value="TonB-dependent receptor, plug domain"/>
    <property type="match status" value="1"/>
</dbReference>
<reference evidence="14 15" key="1">
    <citation type="submission" date="2018-10" db="EMBL/GenBank/DDBJ databases">
        <title>Sphingobacterium sp. M05W1-28.</title>
        <authorList>
            <person name="Cai H."/>
        </authorList>
    </citation>
    <scope>NUCLEOTIDE SEQUENCE [LARGE SCALE GENOMIC DNA]</scope>
    <source>
        <strain evidence="14 15">M05W1-28</strain>
    </source>
</reference>
<evidence type="ECO:0000256" key="11">
    <source>
        <dbReference type="SAM" id="SignalP"/>
    </source>
</evidence>
<dbReference type="GO" id="GO:0009279">
    <property type="term" value="C:cell outer membrane"/>
    <property type="evidence" value="ECO:0007669"/>
    <property type="project" value="UniProtKB-SubCell"/>
</dbReference>
<feature type="domain" description="TonB-dependent receptor-like beta-barrel" evidence="12">
    <location>
        <begin position="556"/>
        <end position="997"/>
    </location>
</feature>
<keyword evidence="15" id="KW-1185">Reference proteome</keyword>
<keyword evidence="11" id="KW-0732">Signal</keyword>
<dbReference type="SUPFAM" id="SSF49464">
    <property type="entry name" value="Carboxypeptidase regulatory domain-like"/>
    <property type="match status" value="1"/>
</dbReference>
<dbReference type="Pfam" id="PF07715">
    <property type="entry name" value="Plug"/>
    <property type="match status" value="1"/>
</dbReference>
<protein>
    <submittedName>
        <fullName evidence="14">SusC/RagA family TonB-linked outer membrane protein</fullName>
    </submittedName>
</protein>
<keyword evidence="3 8" id="KW-1134">Transmembrane beta strand</keyword>
<dbReference type="InterPro" id="IPR000531">
    <property type="entry name" value="Beta-barrel_TonB"/>
</dbReference>